<dbReference type="AlphaFoldDB" id="A0A069DN62"/>
<comment type="subcellular location">
    <subcellularLocation>
        <location evidence="1">Cell membrane</location>
        <topology evidence="1">Multi-pass membrane protein</topology>
    </subcellularLocation>
</comment>
<evidence type="ECO:0000256" key="4">
    <source>
        <dbReference type="ARBA" id="ARBA00022475"/>
    </source>
</evidence>
<accession>A0A069DN62</accession>
<dbReference type="PROSITE" id="PS00221">
    <property type="entry name" value="MIP"/>
    <property type="match status" value="1"/>
</dbReference>
<evidence type="ECO:0000256" key="9">
    <source>
        <dbReference type="SAM" id="Phobius"/>
    </source>
</evidence>
<evidence type="ECO:0000256" key="5">
    <source>
        <dbReference type="ARBA" id="ARBA00022692"/>
    </source>
</evidence>
<keyword evidence="6 9" id="KW-1133">Transmembrane helix</keyword>
<feature type="transmembrane region" description="Helical" evidence="9">
    <location>
        <begin position="55"/>
        <end position="73"/>
    </location>
</feature>
<dbReference type="GO" id="GO:0005886">
    <property type="term" value="C:plasma membrane"/>
    <property type="evidence" value="ECO:0007669"/>
    <property type="project" value="UniProtKB-SubCell"/>
</dbReference>
<evidence type="ECO:0000256" key="8">
    <source>
        <dbReference type="RuleBase" id="RU000477"/>
    </source>
</evidence>
<keyword evidence="3 8" id="KW-0813">Transport</keyword>
<dbReference type="InterPro" id="IPR000425">
    <property type="entry name" value="MIP"/>
</dbReference>
<dbReference type="SUPFAM" id="SSF81338">
    <property type="entry name" value="Aquaporin-like"/>
    <property type="match status" value="1"/>
</dbReference>
<comment type="similarity">
    <text evidence="2 8">Belongs to the MIP/aquaporin (TC 1.A.8) family.</text>
</comment>
<name>A0A069DN62_9CNID</name>
<dbReference type="InterPro" id="IPR022357">
    <property type="entry name" value="MIP_CS"/>
</dbReference>
<evidence type="ECO:0000256" key="3">
    <source>
        <dbReference type="ARBA" id="ARBA00022448"/>
    </source>
</evidence>
<proteinExistence type="evidence at transcript level"/>
<dbReference type="Pfam" id="PF00230">
    <property type="entry name" value="MIP"/>
    <property type="match status" value="1"/>
</dbReference>
<dbReference type="PANTHER" id="PTHR19139">
    <property type="entry name" value="AQUAPORIN TRANSPORTER"/>
    <property type="match status" value="1"/>
</dbReference>
<reference evidence="10" key="1">
    <citation type="journal article" date="2014" name="PLoS Genet.">
        <title>Differential Responses to Wnt and PCP Disruption Predict Expression and Developmental Function of Conserved and Novel Genes in a Cnidarian.</title>
        <authorList>
            <person name="Lapebie P."/>
            <person name="Ruggiero A."/>
            <person name="Barreau C."/>
            <person name="Chevalier S."/>
            <person name="Chang P."/>
            <person name="Dru P."/>
            <person name="Houliston E."/>
            <person name="Momose T."/>
        </authorList>
    </citation>
    <scope>NUCLEOTIDE SEQUENCE</scope>
</reference>
<evidence type="ECO:0000256" key="7">
    <source>
        <dbReference type="ARBA" id="ARBA00023136"/>
    </source>
</evidence>
<dbReference type="Gene3D" id="1.20.1080.10">
    <property type="entry name" value="Glycerol uptake facilitator protein"/>
    <property type="match status" value="1"/>
</dbReference>
<feature type="transmembrane region" description="Helical" evidence="9">
    <location>
        <begin position="136"/>
        <end position="157"/>
    </location>
</feature>
<keyword evidence="7 9" id="KW-0472">Membrane</keyword>
<evidence type="ECO:0000256" key="2">
    <source>
        <dbReference type="ARBA" id="ARBA00006175"/>
    </source>
</evidence>
<dbReference type="CDD" id="cd00333">
    <property type="entry name" value="MIP"/>
    <property type="match status" value="1"/>
</dbReference>
<dbReference type="PANTHER" id="PTHR19139:SF199">
    <property type="entry name" value="MIP17260P"/>
    <property type="match status" value="1"/>
</dbReference>
<organism evidence="10">
    <name type="scientific">Clytia hemisphaerica</name>
    <dbReference type="NCBI Taxonomy" id="252671"/>
    <lineage>
        <taxon>Eukaryota</taxon>
        <taxon>Metazoa</taxon>
        <taxon>Cnidaria</taxon>
        <taxon>Hydrozoa</taxon>
        <taxon>Hydroidolina</taxon>
        <taxon>Leptothecata</taxon>
        <taxon>Obeliida</taxon>
        <taxon>Clytiidae</taxon>
        <taxon>Clytia</taxon>
    </lineage>
</organism>
<dbReference type="EMBL" id="GBGP01000097">
    <property type="protein sequence ID" value="JAC85086.1"/>
    <property type="molecule type" value="mRNA"/>
</dbReference>
<evidence type="ECO:0000256" key="1">
    <source>
        <dbReference type="ARBA" id="ARBA00004651"/>
    </source>
</evidence>
<protein>
    <submittedName>
        <fullName evidence="10">Aquaporin protein</fullName>
    </submittedName>
</protein>
<dbReference type="NCBIfam" id="TIGR00861">
    <property type="entry name" value="MIP"/>
    <property type="match status" value="1"/>
</dbReference>
<feature type="transmembrane region" description="Helical" evidence="9">
    <location>
        <begin position="213"/>
        <end position="236"/>
    </location>
</feature>
<keyword evidence="4" id="KW-1003">Cell membrane</keyword>
<sequence>MAYIEIKLGANEIGTWRFWRAVLAEFLGMLLFLLCVTTVALHGTIGNQSANNVEAGLGIAFGITTLAQAFGHVSGGHLNPAVTLGLVVGGRTPIIRGFFYIVAQMVGAIAGSGITYGCTPEAARATLGVNAVAEGVRVGHAFTLEMLFTFILVFFVLSVTDPIKKVEPYGQTLGIGICIWVAHVCLIPYTNCSINPARSFGPAVIMDSWKDHWIFWIGPFVGGLVAALLYSCIFYAEEEEKYEVERQRSAIPLQNAKTSA</sequence>
<dbReference type="InterPro" id="IPR034294">
    <property type="entry name" value="Aquaporin_transptr"/>
</dbReference>
<dbReference type="PRINTS" id="PR00783">
    <property type="entry name" value="MINTRINSICP"/>
</dbReference>
<feature type="transmembrane region" description="Helical" evidence="9">
    <location>
        <begin position="169"/>
        <end position="189"/>
    </location>
</feature>
<dbReference type="InterPro" id="IPR023271">
    <property type="entry name" value="Aquaporin-like"/>
</dbReference>
<dbReference type="GO" id="GO:0015250">
    <property type="term" value="F:water channel activity"/>
    <property type="evidence" value="ECO:0007669"/>
    <property type="project" value="TreeGrafter"/>
</dbReference>
<feature type="transmembrane region" description="Helical" evidence="9">
    <location>
        <begin position="94"/>
        <end position="116"/>
    </location>
</feature>
<evidence type="ECO:0000313" key="10">
    <source>
        <dbReference type="EMBL" id="JAC85086.1"/>
    </source>
</evidence>
<feature type="transmembrane region" description="Helical" evidence="9">
    <location>
        <begin position="21"/>
        <end position="43"/>
    </location>
</feature>
<keyword evidence="5 8" id="KW-0812">Transmembrane</keyword>
<evidence type="ECO:0000256" key="6">
    <source>
        <dbReference type="ARBA" id="ARBA00022989"/>
    </source>
</evidence>